<comment type="caution">
    <text evidence="2">The sequence shown here is derived from an EMBL/GenBank/DDBJ whole genome shotgun (WGS) entry which is preliminary data.</text>
</comment>
<feature type="region of interest" description="Disordered" evidence="1">
    <location>
        <begin position="79"/>
        <end position="143"/>
    </location>
</feature>
<keyword evidence="3" id="KW-1185">Reference proteome</keyword>
<protein>
    <submittedName>
        <fullName evidence="2">Uncharacterized protein</fullName>
    </submittedName>
</protein>
<proteinExistence type="predicted"/>
<accession>A0A9D4SZB9</accession>
<reference evidence="2" key="1">
    <citation type="journal article" date="2020" name="Cell">
        <title>Large-Scale Comparative Analyses of Tick Genomes Elucidate Their Genetic Diversity and Vector Capacities.</title>
        <authorList>
            <consortium name="Tick Genome and Microbiome Consortium (TIGMIC)"/>
            <person name="Jia N."/>
            <person name="Wang J."/>
            <person name="Shi W."/>
            <person name="Du L."/>
            <person name="Sun Y."/>
            <person name="Zhan W."/>
            <person name="Jiang J.F."/>
            <person name="Wang Q."/>
            <person name="Zhang B."/>
            <person name="Ji P."/>
            <person name="Bell-Sakyi L."/>
            <person name="Cui X.M."/>
            <person name="Yuan T.T."/>
            <person name="Jiang B.G."/>
            <person name="Yang W.F."/>
            <person name="Lam T.T."/>
            <person name="Chang Q.C."/>
            <person name="Ding S.J."/>
            <person name="Wang X.J."/>
            <person name="Zhu J.G."/>
            <person name="Ruan X.D."/>
            <person name="Zhao L."/>
            <person name="Wei J.T."/>
            <person name="Ye R.Z."/>
            <person name="Que T.C."/>
            <person name="Du C.H."/>
            <person name="Zhou Y.H."/>
            <person name="Cheng J.X."/>
            <person name="Dai P.F."/>
            <person name="Guo W.B."/>
            <person name="Han X.H."/>
            <person name="Huang E.J."/>
            <person name="Li L.F."/>
            <person name="Wei W."/>
            <person name="Gao Y.C."/>
            <person name="Liu J.Z."/>
            <person name="Shao H.Z."/>
            <person name="Wang X."/>
            <person name="Wang C.C."/>
            <person name="Yang T.C."/>
            <person name="Huo Q.B."/>
            <person name="Li W."/>
            <person name="Chen H.Y."/>
            <person name="Chen S.E."/>
            <person name="Zhou L.G."/>
            <person name="Ni X.B."/>
            <person name="Tian J.H."/>
            <person name="Sheng Y."/>
            <person name="Liu T."/>
            <person name="Pan Y.S."/>
            <person name="Xia L.Y."/>
            <person name="Li J."/>
            <person name="Zhao F."/>
            <person name="Cao W.C."/>
        </authorList>
    </citation>
    <scope>NUCLEOTIDE SEQUENCE</scope>
    <source>
        <strain evidence="2">Rsan-2018</strain>
    </source>
</reference>
<reference evidence="2" key="2">
    <citation type="submission" date="2021-09" db="EMBL/GenBank/DDBJ databases">
        <authorList>
            <person name="Jia N."/>
            <person name="Wang J."/>
            <person name="Shi W."/>
            <person name="Du L."/>
            <person name="Sun Y."/>
            <person name="Zhan W."/>
            <person name="Jiang J."/>
            <person name="Wang Q."/>
            <person name="Zhang B."/>
            <person name="Ji P."/>
            <person name="Sakyi L.B."/>
            <person name="Cui X."/>
            <person name="Yuan T."/>
            <person name="Jiang B."/>
            <person name="Yang W."/>
            <person name="Lam T.T.-Y."/>
            <person name="Chang Q."/>
            <person name="Ding S."/>
            <person name="Wang X."/>
            <person name="Zhu J."/>
            <person name="Ruan X."/>
            <person name="Zhao L."/>
            <person name="Wei J."/>
            <person name="Que T."/>
            <person name="Du C."/>
            <person name="Cheng J."/>
            <person name="Dai P."/>
            <person name="Han X."/>
            <person name="Huang E."/>
            <person name="Gao Y."/>
            <person name="Liu J."/>
            <person name="Shao H."/>
            <person name="Ye R."/>
            <person name="Li L."/>
            <person name="Wei W."/>
            <person name="Wang X."/>
            <person name="Wang C."/>
            <person name="Huo Q."/>
            <person name="Li W."/>
            <person name="Guo W."/>
            <person name="Chen H."/>
            <person name="Chen S."/>
            <person name="Zhou L."/>
            <person name="Zhou L."/>
            <person name="Ni X."/>
            <person name="Tian J."/>
            <person name="Zhou Y."/>
            <person name="Sheng Y."/>
            <person name="Liu T."/>
            <person name="Pan Y."/>
            <person name="Xia L."/>
            <person name="Li J."/>
            <person name="Zhao F."/>
            <person name="Cao W."/>
        </authorList>
    </citation>
    <scope>NUCLEOTIDE SEQUENCE</scope>
    <source>
        <strain evidence="2">Rsan-2018</strain>
        <tissue evidence="2">Larvae</tissue>
    </source>
</reference>
<evidence type="ECO:0000313" key="2">
    <source>
        <dbReference type="EMBL" id="KAH7957803.1"/>
    </source>
</evidence>
<organism evidence="2 3">
    <name type="scientific">Rhipicephalus sanguineus</name>
    <name type="common">Brown dog tick</name>
    <name type="synonym">Ixodes sanguineus</name>
    <dbReference type="NCBI Taxonomy" id="34632"/>
    <lineage>
        <taxon>Eukaryota</taxon>
        <taxon>Metazoa</taxon>
        <taxon>Ecdysozoa</taxon>
        <taxon>Arthropoda</taxon>
        <taxon>Chelicerata</taxon>
        <taxon>Arachnida</taxon>
        <taxon>Acari</taxon>
        <taxon>Parasitiformes</taxon>
        <taxon>Ixodida</taxon>
        <taxon>Ixodoidea</taxon>
        <taxon>Ixodidae</taxon>
        <taxon>Rhipicephalinae</taxon>
        <taxon>Rhipicephalus</taxon>
        <taxon>Rhipicephalus</taxon>
    </lineage>
</organism>
<evidence type="ECO:0000256" key="1">
    <source>
        <dbReference type="SAM" id="MobiDB-lite"/>
    </source>
</evidence>
<dbReference type="EMBL" id="JABSTV010001250">
    <property type="protein sequence ID" value="KAH7957803.1"/>
    <property type="molecule type" value="Genomic_DNA"/>
</dbReference>
<name>A0A9D4SZB9_RHISA</name>
<evidence type="ECO:0000313" key="3">
    <source>
        <dbReference type="Proteomes" id="UP000821837"/>
    </source>
</evidence>
<feature type="compositionally biased region" description="Low complexity" evidence="1">
    <location>
        <begin position="120"/>
        <end position="135"/>
    </location>
</feature>
<sequence>MLSQTRLLRFPPLEEIQRRCLLRKVTRGLTAPERRALARFIFREQCALPPRPGAKTPDIDMQALSPHEVILPDRAANQVSSDTDVASGLQRGFTLQPDAPELVSRTKRNSLSPCQAFRQSPAAAPPSRGSAPGGAERSNVPEP</sequence>
<dbReference type="Proteomes" id="UP000821837">
    <property type="component" value="Unassembled WGS sequence"/>
</dbReference>
<gene>
    <name evidence="2" type="ORF">HPB52_022768</name>
</gene>
<dbReference type="AlphaFoldDB" id="A0A9D4SZB9"/>